<reference evidence="1" key="1">
    <citation type="submission" date="2021-02" db="EMBL/GenBank/DDBJ databases">
        <authorList>
            <person name="Nowell W R."/>
        </authorList>
    </citation>
    <scope>NUCLEOTIDE SEQUENCE</scope>
</reference>
<organism evidence="1 2">
    <name type="scientific">Adineta ricciae</name>
    <name type="common">Rotifer</name>
    <dbReference type="NCBI Taxonomy" id="249248"/>
    <lineage>
        <taxon>Eukaryota</taxon>
        <taxon>Metazoa</taxon>
        <taxon>Spiralia</taxon>
        <taxon>Gnathifera</taxon>
        <taxon>Rotifera</taxon>
        <taxon>Eurotatoria</taxon>
        <taxon>Bdelloidea</taxon>
        <taxon>Adinetida</taxon>
        <taxon>Adinetidae</taxon>
        <taxon>Adineta</taxon>
    </lineage>
</organism>
<gene>
    <name evidence="1" type="ORF">XAT740_LOCUS24063</name>
</gene>
<keyword evidence="2" id="KW-1185">Reference proteome</keyword>
<comment type="caution">
    <text evidence="1">The sequence shown here is derived from an EMBL/GenBank/DDBJ whole genome shotgun (WGS) entry which is preliminary data.</text>
</comment>
<evidence type="ECO:0000313" key="1">
    <source>
        <dbReference type="EMBL" id="CAF1208532.1"/>
    </source>
</evidence>
<sequence>MSQKTNVRKLPTLALHIPLSHRRFQNRAAAVYDMSIDCHDIETVCHIHRLPESTVLQDWKGNMEYLQSKLNFNNRKDIQKRFLTIMKEIEKDNIQPALAAIAHHIPFVYVEQAMNDQDITNAFNRFLDDFNPKKFIQIHESKDKNLLQTHFNQGLPVLTPFEQHLLLEHLIHSTSTKKLRQLIQLERCIMHYIQMISETNYPSLKPLSSLDPIWFKTFLHWACPQMKSVDLSWLNLEQI</sequence>
<dbReference type="AlphaFoldDB" id="A0A814XA46"/>
<dbReference type="EMBL" id="CAJNOR010001843">
    <property type="protein sequence ID" value="CAF1208532.1"/>
    <property type="molecule type" value="Genomic_DNA"/>
</dbReference>
<dbReference type="Proteomes" id="UP000663828">
    <property type="component" value="Unassembled WGS sequence"/>
</dbReference>
<accession>A0A814XA46</accession>
<evidence type="ECO:0000313" key="2">
    <source>
        <dbReference type="Proteomes" id="UP000663828"/>
    </source>
</evidence>
<proteinExistence type="predicted"/>
<name>A0A814XA46_ADIRI</name>
<protein>
    <submittedName>
        <fullName evidence="1">Uncharacterized protein</fullName>
    </submittedName>
</protein>